<dbReference type="CDD" id="cd06223">
    <property type="entry name" value="PRTases_typeI"/>
    <property type="match status" value="1"/>
</dbReference>
<name>A0ABV1ELK3_9FIRM</name>
<dbReference type="Proteomes" id="UP001440599">
    <property type="component" value="Unassembled WGS sequence"/>
</dbReference>
<dbReference type="InterPro" id="IPR011214">
    <property type="entry name" value="UCP020967"/>
</dbReference>
<sequence>MTEYTFPQVLDLKLELEPARFGLMPEDLFALAVRKNPKRSFLFVSRVLGKHLPIRPQVLPAAGKLLALACSGGGEWERWAGVVRGTDRTDFPTLMEALATSRVVLPPEERTLFVGFAETATGLARAVAACYDGAWDYLSTTRLPLDGWDTVYFEESHSHARTHLLHVAPGLGERAGWTRAVLVDDELTTGNTALKLVEALHRRFGIRRFTLLTLLDWTDEANREELARRLGVEIELVSLLHGRIVGEKRGTLPPFALDDCREWPGTPIAPQTLERGGSMGRTLLTPRDQAECEAFCRRVARSLGPAGEDTLFLGTGELIYEPALIAGYCGASAFHSTTQSPVYPLTGSAVTCGVQFQPPDGYSAAGYIYNVPQGRYRRVVLLAEQASFRAQGAQQLMGWLAGRGMEQQEVVLL</sequence>
<evidence type="ECO:0000313" key="4">
    <source>
        <dbReference type="Proteomes" id="UP001440599"/>
    </source>
</evidence>
<comment type="caution">
    <text evidence="3">The sequence shown here is derived from an EMBL/GenBank/DDBJ whole genome shotgun (WGS) entry which is preliminary data.</text>
</comment>
<organism evidence="3 4">
    <name type="scientific">Flavonifractor hominis</name>
    <dbReference type="NCBI Taxonomy" id="3133178"/>
    <lineage>
        <taxon>Bacteria</taxon>
        <taxon>Bacillati</taxon>
        <taxon>Bacillota</taxon>
        <taxon>Clostridia</taxon>
        <taxon>Eubacteriales</taxon>
        <taxon>Oscillospiraceae</taxon>
        <taxon>Flavonifractor</taxon>
    </lineage>
</organism>
<dbReference type="Pfam" id="PF15609">
    <property type="entry name" value="PRTase_2"/>
    <property type="match status" value="1"/>
</dbReference>
<dbReference type="SUPFAM" id="SSF53271">
    <property type="entry name" value="PRTase-like"/>
    <property type="match status" value="1"/>
</dbReference>
<dbReference type="PIRSF" id="PIRSF020967">
    <property type="entry name" value="UCP020967"/>
    <property type="match status" value="1"/>
</dbReference>
<keyword evidence="3" id="KW-0328">Glycosyltransferase</keyword>
<proteinExistence type="predicted"/>
<gene>
    <name evidence="3" type="ORF">WMO45_02990</name>
</gene>
<dbReference type="Pfam" id="PF12500">
    <property type="entry name" value="TRSP"/>
    <property type="match status" value="1"/>
</dbReference>
<dbReference type="EMBL" id="JBBMFT010000001">
    <property type="protein sequence ID" value="MEQ2455475.1"/>
    <property type="molecule type" value="Genomic_DNA"/>
</dbReference>
<keyword evidence="3" id="KW-0808">Transferase</keyword>
<feature type="domain" description="Orotate phosphoribosyltransferase-like" evidence="2">
    <location>
        <begin position="28"/>
        <end position="243"/>
    </location>
</feature>
<keyword evidence="4" id="KW-1185">Reference proteome</keyword>
<dbReference type="Gene3D" id="3.40.50.2020">
    <property type="match status" value="1"/>
</dbReference>
<evidence type="ECO:0000259" key="2">
    <source>
        <dbReference type="Pfam" id="PF15609"/>
    </source>
</evidence>
<feature type="domain" description="TRSP" evidence="1">
    <location>
        <begin position="280"/>
        <end position="391"/>
    </location>
</feature>
<evidence type="ECO:0000313" key="3">
    <source>
        <dbReference type="EMBL" id="MEQ2455475.1"/>
    </source>
</evidence>
<evidence type="ECO:0000259" key="1">
    <source>
        <dbReference type="Pfam" id="PF12500"/>
    </source>
</evidence>
<reference evidence="3 4" key="1">
    <citation type="submission" date="2024-03" db="EMBL/GenBank/DDBJ databases">
        <title>Human intestinal bacterial collection.</title>
        <authorList>
            <person name="Pauvert C."/>
            <person name="Hitch T.C.A."/>
            <person name="Clavel T."/>
        </authorList>
    </citation>
    <scope>NUCLEOTIDE SEQUENCE [LARGE SCALE GENOMIC DNA]</scope>
    <source>
        <strain evidence="3 4">CLA-AP-H34</strain>
    </source>
</reference>
<dbReference type="GO" id="GO:0016757">
    <property type="term" value="F:glycosyltransferase activity"/>
    <property type="evidence" value="ECO:0007669"/>
    <property type="project" value="UniProtKB-KW"/>
</dbReference>
<dbReference type="InterPro" id="IPR029057">
    <property type="entry name" value="PRTase-like"/>
</dbReference>
<dbReference type="InterPro" id="IPR000836">
    <property type="entry name" value="PRTase_dom"/>
</dbReference>
<protein>
    <submittedName>
        <fullName evidence="3">Phosphoribosyltransferase domain-containing protein</fullName>
    </submittedName>
</protein>
<dbReference type="InterPro" id="IPR041688">
    <property type="entry name" value="PRTase_2"/>
</dbReference>
<dbReference type="RefSeq" id="WP_349139164.1">
    <property type="nucleotide sequence ID" value="NZ_JBBMFT010000001.1"/>
</dbReference>
<accession>A0ABV1ELK3</accession>
<dbReference type="InterPro" id="IPR022537">
    <property type="entry name" value="TRSP_dom"/>
</dbReference>